<proteinExistence type="predicted"/>
<sequence length="51" mass="5346">MPSFLAVSIDADRLANSDRSVSAVASSVGYESESAFGLAFKQTVGCSPQKY</sequence>
<evidence type="ECO:0000256" key="3">
    <source>
        <dbReference type="ARBA" id="ARBA00023163"/>
    </source>
</evidence>
<organism evidence="5 6">
    <name type="scientific">Rhizobium straminoryzae</name>
    <dbReference type="NCBI Taxonomy" id="1387186"/>
    <lineage>
        <taxon>Bacteria</taxon>
        <taxon>Pseudomonadati</taxon>
        <taxon>Pseudomonadota</taxon>
        <taxon>Alphaproteobacteria</taxon>
        <taxon>Hyphomicrobiales</taxon>
        <taxon>Rhizobiaceae</taxon>
        <taxon>Rhizobium/Agrobacterium group</taxon>
        <taxon>Rhizobium</taxon>
    </lineage>
</organism>
<dbReference type="EMBL" id="VJMG01000064">
    <property type="protein sequence ID" value="TRL35588.1"/>
    <property type="molecule type" value="Genomic_DNA"/>
</dbReference>
<dbReference type="AlphaFoldDB" id="A0A549T181"/>
<feature type="domain" description="HTH araC/xylS-type" evidence="4">
    <location>
        <begin position="14"/>
        <end position="51"/>
    </location>
</feature>
<name>A0A549T181_9HYPH</name>
<evidence type="ECO:0000313" key="6">
    <source>
        <dbReference type="Proteomes" id="UP000316801"/>
    </source>
</evidence>
<dbReference type="InterPro" id="IPR009057">
    <property type="entry name" value="Homeodomain-like_sf"/>
</dbReference>
<dbReference type="PRINTS" id="PR00032">
    <property type="entry name" value="HTHARAC"/>
</dbReference>
<keyword evidence="1" id="KW-0805">Transcription regulation</keyword>
<keyword evidence="2" id="KW-0238">DNA-binding</keyword>
<dbReference type="PROSITE" id="PS01124">
    <property type="entry name" value="HTH_ARAC_FAMILY_2"/>
    <property type="match status" value="1"/>
</dbReference>
<dbReference type="InterPro" id="IPR018060">
    <property type="entry name" value="HTH_AraC"/>
</dbReference>
<evidence type="ECO:0000256" key="1">
    <source>
        <dbReference type="ARBA" id="ARBA00023015"/>
    </source>
</evidence>
<reference evidence="5 6" key="1">
    <citation type="submission" date="2019-07" db="EMBL/GenBank/DDBJ databases">
        <title>Ln-dependent methylotrophs.</title>
        <authorList>
            <person name="Tani A."/>
        </authorList>
    </citation>
    <scope>NUCLEOTIDE SEQUENCE [LARGE SCALE GENOMIC DNA]</scope>
    <source>
        <strain evidence="5 6">SM12</strain>
    </source>
</reference>
<dbReference type="Proteomes" id="UP000316801">
    <property type="component" value="Unassembled WGS sequence"/>
</dbReference>
<comment type="caution">
    <text evidence="5">The sequence shown here is derived from an EMBL/GenBank/DDBJ whole genome shotgun (WGS) entry which is preliminary data.</text>
</comment>
<dbReference type="GO" id="GO:0043565">
    <property type="term" value="F:sequence-specific DNA binding"/>
    <property type="evidence" value="ECO:0007669"/>
    <property type="project" value="InterPro"/>
</dbReference>
<gene>
    <name evidence="5" type="ORF">FNA46_19900</name>
</gene>
<protein>
    <submittedName>
        <fullName evidence="5">Helix-turn-helix domain-containing protein</fullName>
    </submittedName>
</protein>
<dbReference type="GO" id="GO:0003700">
    <property type="term" value="F:DNA-binding transcription factor activity"/>
    <property type="evidence" value="ECO:0007669"/>
    <property type="project" value="InterPro"/>
</dbReference>
<dbReference type="Pfam" id="PF12833">
    <property type="entry name" value="HTH_18"/>
    <property type="match status" value="1"/>
</dbReference>
<dbReference type="SUPFAM" id="SSF46689">
    <property type="entry name" value="Homeodomain-like"/>
    <property type="match status" value="1"/>
</dbReference>
<keyword evidence="3" id="KW-0804">Transcription</keyword>
<keyword evidence="6" id="KW-1185">Reference proteome</keyword>
<evidence type="ECO:0000259" key="4">
    <source>
        <dbReference type="PROSITE" id="PS01124"/>
    </source>
</evidence>
<dbReference type="InterPro" id="IPR020449">
    <property type="entry name" value="Tscrpt_reg_AraC-type_HTH"/>
</dbReference>
<accession>A0A549T181</accession>
<dbReference type="Gene3D" id="1.10.10.60">
    <property type="entry name" value="Homeodomain-like"/>
    <property type="match status" value="1"/>
</dbReference>
<evidence type="ECO:0000256" key="2">
    <source>
        <dbReference type="ARBA" id="ARBA00023125"/>
    </source>
</evidence>
<evidence type="ECO:0000313" key="5">
    <source>
        <dbReference type="EMBL" id="TRL35588.1"/>
    </source>
</evidence>